<dbReference type="PANTHER" id="PTHR43236">
    <property type="entry name" value="ANTITOXIN HIGA1"/>
    <property type="match status" value="1"/>
</dbReference>
<reference evidence="2 3" key="1">
    <citation type="submission" date="2020-03" db="EMBL/GenBank/DDBJ databases">
        <title>Roseomonas selenitidurans sp. nov. isolated from soil.</title>
        <authorList>
            <person name="Liu H."/>
        </authorList>
    </citation>
    <scope>NUCLEOTIDE SEQUENCE [LARGE SCALE GENOMIC DNA]</scope>
    <source>
        <strain evidence="2 3">JCM 15073</strain>
    </source>
</reference>
<name>A0ABX1F898_9PROT</name>
<comment type="caution">
    <text evidence="2">The sequence shown here is derived from an EMBL/GenBank/DDBJ whole genome shotgun (WGS) entry which is preliminary data.</text>
</comment>
<feature type="domain" description="IrrE N-terminal-like" evidence="1">
    <location>
        <begin position="35"/>
        <end position="158"/>
    </location>
</feature>
<gene>
    <name evidence="2" type="ORF">HB662_27690</name>
</gene>
<protein>
    <submittedName>
        <fullName evidence="2">ImmA/IrrE family metallo-endopeptidase</fullName>
    </submittedName>
</protein>
<dbReference type="InterPro" id="IPR010359">
    <property type="entry name" value="IrrE_HExxH"/>
</dbReference>
<evidence type="ECO:0000313" key="3">
    <source>
        <dbReference type="Proteomes" id="UP000765160"/>
    </source>
</evidence>
<dbReference type="RefSeq" id="WP_168055095.1">
    <property type="nucleotide sequence ID" value="NZ_JAATJR010000010.1"/>
</dbReference>
<dbReference type="Gene3D" id="1.10.10.2910">
    <property type="match status" value="1"/>
</dbReference>
<dbReference type="Pfam" id="PF06114">
    <property type="entry name" value="Peptidase_M78"/>
    <property type="match status" value="1"/>
</dbReference>
<evidence type="ECO:0000259" key="1">
    <source>
        <dbReference type="Pfam" id="PF06114"/>
    </source>
</evidence>
<dbReference type="InterPro" id="IPR052345">
    <property type="entry name" value="Rad_response_metalloprotease"/>
</dbReference>
<dbReference type="PANTHER" id="PTHR43236:SF1">
    <property type="entry name" value="BLL7220 PROTEIN"/>
    <property type="match status" value="1"/>
</dbReference>
<sequence>MDRKDLLRQGMQAATDLRDRLDLDQFGPADPYAAAERLGVTVRFLDTSMEGFYFKQGPGRILLSSLRPVPRRAFTCAHELGHHCFGHGSTIDQLQEDERPDSGKPEEVLANAFAAFFLMPSVGLRGAFARRGWSPATASPLQIFIVACQFGVGYVTLINHLSYTLQGISAARRTELGRWTPQRIRREILDHDYDSFMVVDDQNEAATVDVEKGAAVLLPLGVDAEGTAIEHVRSLDEFDLYRAVRRGIATVTGSSEPFEVRVMPKDYVGPAANRFLEDPDEQD</sequence>
<dbReference type="EMBL" id="JAAVTX010000010">
    <property type="protein sequence ID" value="NKE48582.1"/>
    <property type="molecule type" value="Genomic_DNA"/>
</dbReference>
<proteinExistence type="predicted"/>
<evidence type="ECO:0000313" key="2">
    <source>
        <dbReference type="EMBL" id="NKE48582.1"/>
    </source>
</evidence>
<accession>A0ABX1F898</accession>
<keyword evidence="3" id="KW-1185">Reference proteome</keyword>
<organism evidence="2 3">
    <name type="scientific">Falsiroseomonas frigidaquae</name>
    <dbReference type="NCBI Taxonomy" id="487318"/>
    <lineage>
        <taxon>Bacteria</taxon>
        <taxon>Pseudomonadati</taxon>
        <taxon>Pseudomonadota</taxon>
        <taxon>Alphaproteobacteria</taxon>
        <taxon>Acetobacterales</taxon>
        <taxon>Roseomonadaceae</taxon>
        <taxon>Falsiroseomonas</taxon>
    </lineage>
</organism>
<dbReference type="Proteomes" id="UP000765160">
    <property type="component" value="Unassembled WGS sequence"/>
</dbReference>